<accession>A0A1I7ZBL5</accession>
<feature type="region of interest" description="Disordered" evidence="1">
    <location>
        <begin position="1"/>
        <end position="24"/>
    </location>
</feature>
<evidence type="ECO:0000313" key="3">
    <source>
        <dbReference type="WBParaSite" id="L893_g2488.t1"/>
    </source>
</evidence>
<sequence length="76" mass="9028">MLSVNKDPLRGGQSPQTQLIDLKSARRRTPRFSWKYERLESKRYENKQVETSGNRNHSQREYAYVGERVCVSRVKK</sequence>
<name>A0A1I7ZBL5_9BILA</name>
<dbReference type="AlphaFoldDB" id="A0A1I7ZBL5"/>
<evidence type="ECO:0000313" key="2">
    <source>
        <dbReference type="Proteomes" id="UP000095287"/>
    </source>
</evidence>
<evidence type="ECO:0000256" key="1">
    <source>
        <dbReference type="SAM" id="MobiDB-lite"/>
    </source>
</evidence>
<dbReference type="WBParaSite" id="L893_g2488.t1">
    <property type="protein sequence ID" value="L893_g2488.t1"/>
    <property type="gene ID" value="L893_g2488"/>
</dbReference>
<organism evidence="2 3">
    <name type="scientific">Steinernema glaseri</name>
    <dbReference type="NCBI Taxonomy" id="37863"/>
    <lineage>
        <taxon>Eukaryota</taxon>
        <taxon>Metazoa</taxon>
        <taxon>Ecdysozoa</taxon>
        <taxon>Nematoda</taxon>
        <taxon>Chromadorea</taxon>
        <taxon>Rhabditida</taxon>
        <taxon>Tylenchina</taxon>
        <taxon>Panagrolaimomorpha</taxon>
        <taxon>Strongyloidoidea</taxon>
        <taxon>Steinernematidae</taxon>
        <taxon>Steinernema</taxon>
    </lineage>
</organism>
<dbReference type="Proteomes" id="UP000095287">
    <property type="component" value="Unplaced"/>
</dbReference>
<keyword evidence="2" id="KW-1185">Reference proteome</keyword>
<protein>
    <submittedName>
        <fullName evidence="3">Ovule protein</fullName>
    </submittedName>
</protein>
<reference evidence="3" key="1">
    <citation type="submission" date="2016-11" db="UniProtKB">
        <authorList>
            <consortium name="WormBaseParasite"/>
        </authorList>
    </citation>
    <scope>IDENTIFICATION</scope>
</reference>
<proteinExistence type="predicted"/>